<evidence type="ECO:0000313" key="2">
    <source>
        <dbReference type="EMBL" id="KAL0362795.1"/>
    </source>
</evidence>
<organism evidence="2">
    <name type="scientific">Sesamum calycinum</name>
    <dbReference type="NCBI Taxonomy" id="2727403"/>
    <lineage>
        <taxon>Eukaryota</taxon>
        <taxon>Viridiplantae</taxon>
        <taxon>Streptophyta</taxon>
        <taxon>Embryophyta</taxon>
        <taxon>Tracheophyta</taxon>
        <taxon>Spermatophyta</taxon>
        <taxon>Magnoliopsida</taxon>
        <taxon>eudicotyledons</taxon>
        <taxon>Gunneridae</taxon>
        <taxon>Pentapetalae</taxon>
        <taxon>asterids</taxon>
        <taxon>lamiids</taxon>
        <taxon>Lamiales</taxon>
        <taxon>Pedaliaceae</taxon>
        <taxon>Sesamum</taxon>
    </lineage>
</organism>
<accession>A0AAW2Q4I9</accession>
<name>A0AAW2Q4I9_9LAMI</name>
<sequence>MGDEECGVGGEESSWTFYIEGFMCDHDDGNAGSDIDHSTTPSLVSDAASAAVVKKNRRASHVEMASLGFSSSPNNYNQTTTADHHHHHHHHLIRSLCKQSSFKKQKTKVIPAAPSMDFDLEDTASSPVNSPKVSSYMNDQFMMNQKGKGKIMEYVSEFKRNSFGKGSGGGVFAVERDIAHAHAATNYADFKKRTSTP</sequence>
<reference evidence="2" key="1">
    <citation type="submission" date="2020-06" db="EMBL/GenBank/DDBJ databases">
        <authorList>
            <person name="Li T."/>
            <person name="Hu X."/>
            <person name="Zhang T."/>
            <person name="Song X."/>
            <person name="Zhang H."/>
            <person name="Dai N."/>
            <person name="Sheng W."/>
            <person name="Hou X."/>
            <person name="Wei L."/>
        </authorList>
    </citation>
    <scope>NUCLEOTIDE SEQUENCE</scope>
    <source>
        <strain evidence="2">KEN8</strain>
        <tissue evidence="2">Leaf</tissue>
    </source>
</reference>
<evidence type="ECO:0000256" key="1">
    <source>
        <dbReference type="SAM" id="MobiDB-lite"/>
    </source>
</evidence>
<dbReference type="PANTHER" id="PTHR33974:SF18">
    <property type="match status" value="1"/>
</dbReference>
<dbReference type="AlphaFoldDB" id="A0AAW2Q4I9"/>
<dbReference type="PANTHER" id="PTHR33974">
    <property type="entry name" value="VASCULAR-RELATED UNKNOWN PROTEIN 1-RELATED"/>
    <property type="match status" value="1"/>
</dbReference>
<dbReference type="GO" id="GO:0010089">
    <property type="term" value="P:xylem development"/>
    <property type="evidence" value="ECO:0007669"/>
    <property type="project" value="InterPro"/>
</dbReference>
<feature type="compositionally biased region" description="Polar residues" evidence="1">
    <location>
        <begin position="70"/>
        <end position="81"/>
    </location>
</feature>
<dbReference type="EMBL" id="JACGWM010000007">
    <property type="protein sequence ID" value="KAL0362795.1"/>
    <property type="molecule type" value="Genomic_DNA"/>
</dbReference>
<dbReference type="InterPro" id="IPR039280">
    <property type="entry name" value="VUP"/>
</dbReference>
<protein>
    <submittedName>
        <fullName evidence="2">Uncharacterized protein</fullName>
    </submittedName>
</protein>
<feature type="region of interest" description="Disordered" evidence="1">
    <location>
        <begin position="70"/>
        <end position="90"/>
    </location>
</feature>
<reference evidence="2" key="2">
    <citation type="journal article" date="2024" name="Plant">
        <title>Genomic evolution and insights into agronomic trait innovations of Sesamum species.</title>
        <authorList>
            <person name="Miao H."/>
            <person name="Wang L."/>
            <person name="Qu L."/>
            <person name="Liu H."/>
            <person name="Sun Y."/>
            <person name="Le M."/>
            <person name="Wang Q."/>
            <person name="Wei S."/>
            <person name="Zheng Y."/>
            <person name="Lin W."/>
            <person name="Duan Y."/>
            <person name="Cao H."/>
            <person name="Xiong S."/>
            <person name="Wang X."/>
            <person name="Wei L."/>
            <person name="Li C."/>
            <person name="Ma Q."/>
            <person name="Ju M."/>
            <person name="Zhao R."/>
            <person name="Li G."/>
            <person name="Mu C."/>
            <person name="Tian Q."/>
            <person name="Mei H."/>
            <person name="Zhang T."/>
            <person name="Gao T."/>
            <person name="Zhang H."/>
        </authorList>
    </citation>
    <scope>NUCLEOTIDE SEQUENCE</scope>
    <source>
        <strain evidence="2">KEN8</strain>
    </source>
</reference>
<proteinExistence type="predicted"/>
<comment type="caution">
    <text evidence="2">The sequence shown here is derived from an EMBL/GenBank/DDBJ whole genome shotgun (WGS) entry which is preliminary data.</text>
</comment>
<gene>
    <name evidence="2" type="ORF">Scaly_1234700</name>
</gene>